<evidence type="ECO:0000256" key="1">
    <source>
        <dbReference type="ARBA" id="ARBA00022448"/>
    </source>
</evidence>
<dbReference type="GO" id="GO:0005886">
    <property type="term" value="C:plasma membrane"/>
    <property type="evidence" value="ECO:0007669"/>
    <property type="project" value="TreeGrafter"/>
</dbReference>
<dbReference type="Gene3D" id="3.40.50.300">
    <property type="entry name" value="P-loop containing nucleotide triphosphate hydrolases"/>
    <property type="match status" value="1"/>
</dbReference>
<feature type="compositionally biased region" description="Low complexity" evidence="4">
    <location>
        <begin position="10"/>
        <end position="32"/>
    </location>
</feature>
<dbReference type="GO" id="GO:0016887">
    <property type="term" value="F:ATP hydrolysis activity"/>
    <property type="evidence" value="ECO:0007669"/>
    <property type="project" value="InterPro"/>
</dbReference>
<dbReference type="OrthoDB" id="302885at2157"/>
<evidence type="ECO:0000313" key="7">
    <source>
        <dbReference type="Proteomes" id="UP000183275"/>
    </source>
</evidence>
<protein>
    <submittedName>
        <fullName evidence="6">Putative ABC transport system ATP-binding protein</fullName>
    </submittedName>
</protein>
<dbReference type="InterPro" id="IPR003439">
    <property type="entry name" value="ABC_transporter-like_ATP-bd"/>
</dbReference>
<dbReference type="GO" id="GO:0098796">
    <property type="term" value="C:membrane protein complex"/>
    <property type="evidence" value="ECO:0007669"/>
    <property type="project" value="UniProtKB-ARBA"/>
</dbReference>
<organism evidence="6 7">
    <name type="scientific">Natrinema salifodinae</name>
    <dbReference type="NCBI Taxonomy" id="1202768"/>
    <lineage>
        <taxon>Archaea</taxon>
        <taxon>Methanobacteriati</taxon>
        <taxon>Methanobacteriota</taxon>
        <taxon>Stenosarchaea group</taxon>
        <taxon>Halobacteria</taxon>
        <taxon>Halobacteriales</taxon>
        <taxon>Natrialbaceae</taxon>
        <taxon>Natrinema</taxon>
    </lineage>
</organism>
<dbReference type="PROSITE" id="PS50893">
    <property type="entry name" value="ABC_TRANSPORTER_2"/>
    <property type="match status" value="1"/>
</dbReference>
<evidence type="ECO:0000256" key="2">
    <source>
        <dbReference type="ARBA" id="ARBA00022741"/>
    </source>
</evidence>
<dbReference type="SMART" id="SM00382">
    <property type="entry name" value="AAA"/>
    <property type="match status" value="1"/>
</dbReference>
<keyword evidence="7" id="KW-1185">Reference proteome</keyword>
<dbReference type="InterPro" id="IPR003593">
    <property type="entry name" value="AAA+_ATPase"/>
</dbReference>
<dbReference type="SUPFAM" id="SSF52540">
    <property type="entry name" value="P-loop containing nucleoside triphosphate hydrolases"/>
    <property type="match status" value="1"/>
</dbReference>
<dbReference type="EMBL" id="FOIS01000001">
    <property type="protein sequence ID" value="SEV83781.1"/>
    <property type="molecule type" value="Genomic_DNA"/>
</dbReference>
<evidence type="ECO:0000313" key="6">
    <source>
        <dbReference type="EMBL" id="SEV83781.1"/>
    </source>
</evidence>
<reference evidence="7" key="1">
    <citation type="submission" date="2016-10" db="EMBL/GenBank/DDBJ databases">
        <authorList>
            <person name="Varghese N."/>
        </authorList>
    </citation>
    <scope>NUCLEOTIDE SEQUENCE [LARGE SCALE GENOMIC DNA]</scope>
    <source>
        <strain evidence="7">CGMCC 1.12284</strain>
    </source>
</reference>
<name>A0A1I0M8S8_9EURY</name>
<keyword evidence="2" id="KW-0547">Nucleotide-binding</keyword>
<accession>A0A1I0M8S8</accession>
<dbReference type="Pfam" id="PF00005">
    <property type="entry name" value="ABC_tran"/>
    <property type="match status" value="1"/>
</dbReference>
<dbReference type="GO" id="GO:0005524">
    <property type="term" value="F:ATP binding"/>
    <property type="evidence" value="ECO:0007669"/>
    <property type="project" value="UniProtKB-KW"/>
</dbReference>
<dbReference type="GO" id="GO:0022857">
    <property type="term" value="F:transmembrane transporter activity"/>
    <property type="evidence" value="ECO:0007669"/>
    <property type="project" value="TreeGrafter"/>
</dbReference>
<keyword evidence="3 6" id="KW-0067">ATP-binding</keyword>
<dbReference type="PANTHER" id="PTHR24220:SF685">
    <property type="entry name" value="ABC TRANSPORTER RELATED"/>
    <property type="match status" value="1"/>
</dbReference>
<proteinExistence type="predicted"/>
<dbReference type="PROSITE" id="PS00211">
    <property type="entry name" value="ABC_TRANSPORTER_1"/>
    <property type="match status" value="1"/>
</dbReference>
<evidence type="ECO:0000259" key="5">
    <source>
        <dbReference type="PROSITE" id="PS50893"/>
    </source>
</evidence>
<dbReference type="InterPro" id="IPR017911">
    <property type="entry name" value="MacB-like_ATP-bd"/>
</dbReference>
<keyword evidence="1" id="KW-0813">Transport</keyword>
<gene>
    <name evidence="6" type="ORF">SAMN05216285_0531</name>
</gene>
<evidence type="ECO:0000256" key="4">
    <source>
        <dbReference type="SAM" id="MobiDB-lite"/>
    </source>
</evidence>
<dbReference type="PANTHER" id="PTHR24220">
    <property type="entry name" value="IMPORT ATP-BINDING PROTEIN"/>
    <property type="match status" value="1"/>
</dbReference>
<dbReference type="CDD" id="cd03255">
    <property type="entry name" value="ABC_MJ0796_LolCDE_FtsE"/>
    <property type="match status" value="1"/>
</dbReference>
<feature type="region of interest" description="Disordered" evidence="4">
    <location>
        <begin position="1"/>
        <end position="34"/>
    </location>
</feature>
<dbReference type="AlphaFoldDB" id="A0A1I0M8S8"/>
<dbReference type="eggNOG" id="arCOG00922">
    <property type="taxonomic scope" value="Archaea"/>
</dbReference>
<dbReference type="RefSeq" id="WP_049991874.1">
    <property type="nucleotide sequence ID" value="NZ_FOIS01000001.1"/>
</dbReference>
<dbReference type="Proteomes" id="UP000183275">
    <property type="component" value="Unassembled WGS sequence"/>
</dbReference>
<dbReference type="STRING" id="1202768.SAMN05216285_0531"/>
<dbReference type="InterPro" id="IPR027417">
    <property type="entry name" value="P-loop_NTPase"/>
</dbReference>
<dbReference type="InterPro" id="IPR015854">
    <property type="entry name" value="ABC_transpr_LolD-like"/>
</dbReference>
<feature type="domain" description="ABC transporter" evidence="5">
    <location>
        <begin position="35"/>
        <end position="265"/>
    </location>
</feature>
<sequence length="265" mass="27998">MAADPPPNANEPATAADAARANADAGTNASAPVTVRCEDVTHEYGDRSGRLRSDPSRSVTALRDASFTARAGEVVGFVGPSGSGKSTALHVVGGLLEPTAGTVDVLGTDLTRLSASERTALRRDRVGFVFQEFHLLPSLTARTNVALPLIERGVARRVRRRRATDLLERVGLADRADHRPSELSGGERQRVAIARALVTDPDLVLADEPTGELDTATGERVLDLLVDVADDRTVLIATHDERAVAVTDRVLRLLDGTVTSGTSDG</sequence>
<evidence type="ECO:0000256" key="3">
    <source>
        <dbReference type="ARBA" id="ARBA00022840"/>
    </source>
</evidence>
<dbReference type="InterPro" id="IPR017871">
    <property type="entry name" value="ABC_transporter-like_CS"/>
</dbReference>
<dbReference type="FunFam" id="3.40.50.300:FF:000032">
    <property type="entry name" value="Export ABC transporter ATP-binding protein"/>
    <property type="match status" value="1"/>
</dbReference>